<dbReference type="AlphaFoldDB" id="A0A3L7ARD3"/>
<protein>
    <submittedName>
        <fullName evidence="7">ABC transporter substrate-binding protein</fullName>
    </submittedName>
</protein>
<dbReference type="InterPro" id="IPR002491">
    <property type="entry name" value="ABC_transptr_periplasmic_BD"/>
</dbReference>
<evidence type="ECO:0000259" key="6">
    <source>
        <dbReference type="PROSITE" id="PS50983"/>
    </source>
</evidence>
<dbReference type="GO" id="GO:1901678">
    <property type="term" value="P:iron coordination entity transport"/>
    <property type="evidence" value="ECO:0007669"/>
    <property type="project" value="UniProtKB-ARBA"/>
</dbReference>
<dbReference type="OrthoDB" id="1846031at2"/>
<evidence type="ECO:0000256" key="4">
    <source>
        <dbReference type="ARBA" id="ARBA00022729"/>
    </source>
</evidence>
<evidence type="ECO:0000256" key="2">
    <source>
        <dbReference type="ARBA" id="ARBA00008814"/>
    </source>
</evidence>
<comment type="caution">
    <text evidence="7">The sequence shown here is derived from an EMBL/GenBank/DDBJ whole genome shotgun (WGS) entry which is preliminary data.</text>
</comment>
<keyword evidence="4 5" id="KW-0732">Signal</keyword>
<evidence type="ECO:0000256" key="5">
    <source>
        <dbReference type="SAM" id="SignalP"/>
    </source>
</evidence>
<gene>
    <name evidence="7" type="ORF">D9V34_06845</name>
</gene>
<dbReference type="PROSITE" id="PS50983">
    <property type="entry name" value="FE_B12_PBP"/>
    <property type="match status" value="1"/>
</dbReference>
<dbReference type="Pfam" id="PF01497">
    <property type="entry name" value="Peripla_BP_2"/>
    <property type="match status" value="1"/>
</dbReference>
<evidence type="ECO:0000313" key="8">
    <source>
        <dbReference type="Proteomes" id="UP000269438"/>
    </source>
</evidence>
<dbReference type="Gene3D" id="3.40.50.1980">
    <property type="entry name" value="Nitrogenase molybdenum iron protein domain"/>
    <property type="match status" value="2"/>
</dbReference>
<comment type="subcellular location">
    <subcellularLocation>
        <location evidence="1">Cell envelope</location>
    </subcellularLocation>
</comment>
<feature type="domain" description="Fe/B12 periplasmic-binding" evidence="6">
    <location>
        <begin position="60"/>
        <end position="323"/>
    </location>
</feature>
<proteinExistence type="inferred from homology"/>
<dbReference type="Proteomes" id="UP000269438">
    <property type="component" value="Unassembled WGS sequence"/>
</dbReference>
<dbReference type="EMBL" id="RCUY01000005">
    <property type="protein sequence ID" value="RLP82957.1"/>
    <property type="molecule type" value="Genomic_DNA"/>
</dbReference>
<accession>A0A3L7ARD3</accession>
<evidence type="ECO:0000256" key="1">
    <source>
        <dbReference type="ARBA" id="ARBA00004196"/>
    </source>
</evidence>
<feature type="signal peptide" evidence="5">
    <location>
        <begin position="1"/>
        <end position="32"/>
    </location>
</feature>
<dbReference type="PANTHER" id="PTHR30532">
    <property type="entry name" value="IRON III DICITRATE-BINDING PERIPLASMIC PROTEIN"/>
    <property type="match status" value="1"/>
</dbReference>
<organism evidence="7 8">
    <name type="scientific">Mycetocola lacteus</name>
    <dbReference type="NCBI Taxonomy" id="76637"/>
    <lineage>
        <taxon>Bacteria</taxon>
        <taxon>Bacillati</taxon>
        <taxon>Actinomycetota</taxon>
        <taxon>Actinomycetes</taxon>
        <taxon>Micrococcales</taxon>
        <taxon>Microbacteriaceae</taxon>
        <taxon>Mycetocola</taxon>
    </lineage>
</organism>
<dbReference type="RefSeq" id="WP_121688095.1">
    <property type="nucleotide sequence ID" value="NZ_RCUY01000005.1"/>
</dbReference>
<dbReference type="InterPro" id="IPR051313">
    <property type="entry name" value="Bact_iron-sidero_bind"/>
</dbReference>
<evidence type="ECO:0000313" key="7">
    <source>
        <dbReference type="EMBL" id="RLP82957.1"/>
    </source>
</evidence>
<feature type="chain" id="PRO_5038546325" evidence="5">
    <location>
        <begin position="33"/>
        <end position="323"/>
    </location>
</feature>
<keyword evidence="3" id="KW-0813">Transport</keyword>
<dbReference type="PROSITE" id="PS51257">
    <property type="entry name" value="PROKAR_LIPOPROTEIN"/>
    <property type="match status" value="1"/>
</dbReference>
<reference evidence="7 8" key="1">
    <citation type="submission" date="2018-10" db="EMBL/GenBank/DDBJ databases">
        <authorList>
            <person name="Li J."/>
        </authorList>
    </citation>
    <scope>NUCLEOTIDE SEQUENCE [LARGE SCALE GENOMIC DNA]</scope>
    <source>
        <strain evidence="7 8">JCM 11654</strain>
    </source>
</reference>
<keyword evidence="8" id="KW-1185">Reference proteome</keyword>
<sequence>MNTQFRFQKTLLALGGAALALALAACSTSAPGGEDASASAATRSVSTANGSVKIPAHPKRIVSIHSFSTESLLDFGVTPVGVEDTGAEYVPQRYLKRWEPIEKVVQGGKVNLEKIAALKPDLIIGVDVPYLRDVYPKLEAIAPTVFAPFDEKSTWATYPAYTADYINAEPKLTELKKRYDDRIAEVSKKYADQLAKTKWDIIQGGFDDGNYWIYSDKTQVGTVLSALGAKFASATAGTPAGQNQSVSYERTDLLSDADAIIYYENNDGTPANNIAKLFALPGYQELPAVKAGLSIGTPDFLSGSYSDSLGIIDSIEAALKKIK</sequence>
<evidence type="ECO:0000256" key="3">
    <source>
        <dbReference type="ARBA" id="ARBA00022448"/>
    </source>
</evidence>
<dbReference type="SUPFAM" id="SSF53807">
    <property type="entry name" value="Helical backbone' metal receptor"/>
    <property type="match status" value="1"/>
</dbReference>
<comment type="similarity">
    <text evidence="2">Belongs to the bacterial solute-binding protein 8 family.</text>
</comment>
<dbReference type="PANTHER" id="PTHR30532:SF1">
    <property type="entry name" value="IRON(3+)-HYDROXAMATE-BINDING PROTEIN FHUD"/>
    <property type="match status" value="1"/>
</dbReference>
<name>A0A3L7ARD3_9MICO</name>
<dbReference type="GO" id="GO:0030288">
    <property type="term" value="C:outer membrane-bounded periplasmic space"/>
    <property type="evidence" value="ECO:0007669"/>
    <property type="project" value="TreeGrafter"/>
</dbReference>